<feature type="region of interest" description="Disordered" evidence="4">
    <location>
        <begin position="209"/>
        <end position="230"/>
    </location>
</feature>
<evidence type="ECO:0000313" key="8">
    <source>
        <dbReference type="Proteomes" id="UP001187343"/>
    </source>
</evidence>
<dbReference type="PROSITE" id="PS50003">
    <property type="entry name" value="PH_DOMAIN"/>
    <property type="match status" value="1"/>
</dbReference>
<accession>A0AA88PIH0</accession>
<dbReference type="PANTHER" id="PTHR47219:SF20">
    <property type="entry name" value="TBC1 DOMAIN FAMILY MEMBER 2B"/>
    <property type="match status" value="1"/>
</dbReference>
<dbReference type="FunFam" id="1.10.8.270:FF:000014">
    <property type="entry name" value="Putative TBC1 domain family member 2B"/>
    <property type="match status" value="1"/>
</dbReference>
<keyword evidence="1" id="KW-0343">GTPase activation</keyword>
<dbReference type="PANTHER" id="PTHR47219">
    <property type="entry name" value="RAB GTPASE-ACTIVATING PROTEIN 1-LIKE"/>
    <property type="match status" value="1"/>
</dbReference>
<feature type="compositionally biased region" description="Basic and acidic residues" evidence="4">
    <location>
        <begin position="209"/>
        <end position="224"/>
    </location>
</feature>
<organism evidence="7 8">
    <name type="scientific">Cirrhinus molitorella</name>
    <name type="common">mud carp</name>
    <dbReference type="NCBI Taxonomy" id="172907"/>
    <lineage>
        <taxon>Eukaryota</taxon>
        <taxon>Metazoa</taxon>
        <taxon>Chordata</taxon>
        <taxon>Craniata</taxon>
        <taxon>Vertebrata</taxon>
        <taxon>Euteleostomi</taxon>
        <taxon>Actinopterygii</taxon>
        <taxon>Neopterygii</taxon>
        <taxon>Teleostei</taxon>
        <taxon>Ostariophysi</taxon>
        <taxon>Cypriniformes</taxon>
        <taxon>Cyprinidae</taxon>
        <taxon>Labeoninae</taxon>
        <taxon>Labeonini</taxon>
        <taxon>Cirrhinus</taxon>
    </lineage>
</organism>
<feature type="compositionally biased region" description="Polar residues" evidence="4">
    <location>
        <begin position="74"/>
        <end position="86"/>
    </location>
</feature>
<evidence type="ECO:0000256" key="2">
    <source>
        <dbReference type="ARBA" id="ARBA00023054"/>
    </source>
</evidence>
<dbReference type="SMART" id="SM00233">
    <property type="entry name" value="PH"/>
    <property type="match status" value="1"/>
</dbReference>
<dbReference type="Gene3D" id="1.10.8.270">
    <property type="entry name" value="putative rabgap domain of human tbc1 domain family member 14 like domains"/>
    <property type="match status" value="1"/>
</dbReference>
<feature type="compositionally biased region" description="Polar residues" evidence="4">
    <location>
        <begin position="302"/>
        <end position="325"/>
    </location>
</feature>
<dbReference type="SUPFAM" id="SSF47923">
    <property type="entry name" value="Ypt/Rab-GAP domain of gyp1p"/>
    <property type="match status" value="2"/>
</dbReference>
<dbReference type="Proteomes" id="UP001187343">
    <property type="component" value="Unassembled WGS sequence"/>
</dbReference>
<evidence type="ECO:0008006" key="9">
    <source>
        <dbReference type="Google" id="ProtNLM"/>
    </source>
</evidence>
<protein>
    <recommendedName>
        <fullName evidence="9">TBC1 domain family member 2A</fullName>
    </recommendedName>
</protein>
<feature type="domain" description="PH" evidence="5">
    <location>
        <begin position="108"/>
        <end position="203"/>
    </location>
</feature>
<evidence type="ECO:0000256" key="3">
    <source>
        <dbReference type="SAM" id="Coils"/>
    </source>
</evidence>
<dbReference type="Pfam" id="PF00566">
    <property type="entry name" value="RabGAP-TBC"/>
    <property type="match status" value="1"/>
</dbReference>
<feature type="region of interest" description="Disordered" evidence="4">
    <location>
        <begin position="48"/>
        <end position="86"/>
    </location>
</feature>
<sequence length="971" mass="111396">MAVCAAAGKRALCRRGGKSVDISKCHTRRTLDTHTWSKEHLSFLTEKMESQGSSITPPPPDVHVSPPEECFGSEETQQSLGQSDKNTQIHAAQPDGTSVTLRGTPSSSIKLCGYLNKQGGPLRTWKSRWFVYEEKTCQLFYYRMAQDINPLGKVDLSRATFSFPLQGEEGTFHIQTPDRTFILKAPNKDARMYWLQQLQLKRTLYRAQHAEHQSIPRPDNHKLESSPSANNCHADFLPMVKTPSGLVGEEAASLPAPGFNNPLNMSIKHPLIELQNTMHSFRNRQSQEIRRSVFHIDDPADTQKTPLPKTSTLAVPAPGSSQSPESPARSEKDLSTILPIRKNSKEAKELKDTSLPQHEKLSLAEEVKAQKELVLLLHKVLEAAQLEKRTCAQFLAAEGEQERLELLRHGERRAAELRDHLEYLQQENENLRRDLNQRDAHIAALQESVQLLMQKNQTKQEVIVKLSEKLAVCGEDQQSTNGLQSEALKQLTIENENFKDDLKAYKTQNQYLNSEIYHLTTLWRKSSEQEQNLIVKCAVLEANSCQMESRYLEILQKLQESKELNPEQREEVKKVVKDAVRADLSTANKLNSIRDYDEYGFKIAMDYRVEDLKLLAKIQALDIRSQSLLNQEECDGAFLARCAQVLFVRPEGELSSSTELKNLLRTGLPREYRARVWRFIIQTRTKSWKERHPDRYQELCEKSKTSPHLVPRQIQLDLDRTLTSNQYFSPPSSPLIQKLERVLQAFSWQNPTIGYVQGLNRLAAIALLVLQEEEDAFWCLVVIVEFIMPQNYYTKDLVGCQADQRVLKDLMSEKLPRLMAHLDALKVDVSLMTVEWFLVLFVENLPTRILFKVWDAFLYEGIKVIFRYALALFKYREEAILKISDSSEMYQYLRIFPGTIADGRKLTNIAFNDMNPLPMKLLHNRRAAHLERLHAEIKELENLRKAYKAEHVQCKDKELDTLASEDEEEVG</sequence>
<dbReference type="GO" id="GO:0005829">
    <property type="term" value="C:cytosol"/>
    <property type="evidence" value="ECO:0007669"/>
    <property type="project" value="UniProtKB-ARBA"/>
</dbReference>
<dbReference type="Gene3D" id="2.30.29.30">
    <property type="entry name" value="Pleckstrin-homology domain (PH domain)/Phosphotyrosine-binding domain (PTB)"/>
    <property type="match status" value="1"/>
</dbReference>
<dbReference type="Pfam" id="PF00169">
    <property type="entry name" value="PH"/>
    <property type="match status" value="1"/>
</dbReference>
<dbReference type="InterPro" id="IPR035969">
    <property type="entry name" value="Rab-GAP_TBC_sf"/>
</dbReference>
<feature type="coiled-coil region" evidence="3">
    <location>
        <begin position="926"/>
        <end position="957"/>
    </location>
</feature>
<dbReference type="GO" id="GO:0005096">
    <property type="term" value="F:GTPase activator activity"/>
    <property type="evidence" value="ECO:0007669"/>
    <property type="project" value="UniProtKB-KW"/>
</dbReference>
<dbReference type="InterPro" id="IPR011993">
    <property type="entry name" value="PH-like_dom_sf"/>
</dbReference>
<dbReference type="Gene3D" id="1.10.472.80">
    <property type="entry name" value="Ypt/Rab-GAP domain of gyp1p, domain 3"/>
    <property type="match status" value="1"/>
</dbReference>
<proteinExistence type="predicted"/>
<evidence type="ECO:0000259" key="6">
    <source>
        <dbReference type="PROSITE" id="PS50086"/>
    </source>
</evidence>
<comment type="caution">
    <text evidence="7">The sequence shown here is derived from an EMBL/GenBank/DDBJ whole genome shotgun (WGS) entry which is preliminary data.</text>
</comment>
<evidence type="ECO:0000313" key="7">
    <source>
        <dbReference type="EMBL" id="KAK2890895.1"/>
    </source>
</evidence>
<dbReference type="InterPro" id="IPR050302">
    <property type="entry name" value="Rab_GAP_TBC_domain"/>
</dbReference>
<reference evidence="7" key="1">
    <citation type="submission" date="2023-08" db="EMBL/GenBank/DDBJ databases">
        <title>Chromosome-level Genome Assembly of mud carp (Cirrhinus molitorella).</title>
        <authorList>
            <person name="Liu H."/>
        </authorList>
    </citation>
    <scope>NUCLEOTIDE SEQUENCE</scope>
    <source>
        <strain evidence="7">Prfri</strain>
        <tissue evidence="7">Muscle</tissue>
    </source>
</reference>
<dbReference type="FunFam" id="2.30.29.30:FF:000248">
    <property type="entry name" value="TBC1 domain family member 2A isoform X1"/>
    <property type="match status" value="1"/>
</dbReference>
<dbReference type="GO" id="GO:0031267">
    <property type="term" value="F:small GTPase binding"/>
    <property type="evidence" value="ECO:0007669"/>
    <property type="project" value="TreeGrafter"/>
</dbReference>
<dbReference type="EMBL" id="JAUYZG010000013">
    <property type="protein sequence ID" value="KAK2890895.1"/>
    <property type="molecule type" value="Genomic_DNA"/>
</dbReference>
<dbReference type="InterPro" id="IPR001849">
    <property type="entry name" value="PH_domain"/>
</dbReference>
<dbReference type="InterPro" id="IPR000195">
    <property type="entry name" value="Rab-GAP-TBC_dom"/>
</dbReference>
<dbReference type="PROSITE" id="PS50086">
    <property type="entry name" value="TBC_RABGAP"/>
    <property type="match status" value="1"/>
</dbReference>
<feature type="region of interest" description="Disordered" evidence="4">
    <location>
        <begin position="294"/>
        <end position="337"/>
    </location>
</feature>
<evidence type="ECO:0000256" key="1">
    <source>
        <dbReference type="ARBA" id="ARBA00022468"/>
    </source>
</evidence>
<keyword evidence="2 3" id="KW-0175">Coiled coil</keyword>
<gene>
    <name evidence="7" type="ORF">Q8A67_013538</name>
</gene>
<feature type="coiled-coil region" evidence="3">
    <location>
        <begin position="407"/>
        <end position="448"/>
    </location>
</feature>
<dbReference type="AlphaFoldDB" id="A0AA88PIH0"/>
<keyword evidence="8" id="KW-1185">Reference proteome</keyword>
<dbReference type="GO" id="GO:0031410">
    <property type="term" value="C:cytoplasmic vesicle"/>
    <property type="evidence" value="ECO:0007669"/>
    <property type="project" value="UniProtKB-ARBA"/>
</dbReference>
<dbReference type="SUPFAM" id="SSF50729">
    <property type="entry name" value="PH domain-like"/>
    <property type="match status" value="1"/>
</dbReference>
<feature type="domain" description="Rab-GAP TBC" evidence="6">
    <location>
        <begin position="667"/>
        <end position="861"/>
    </location>
</feature>
<evidence type="ECO:0000259" key="5">
    <source>
        <dbReference type="PROSITE" id="PS50003"/>
    </source>
</evidence>
<dbReference type="CDD" id="cd01265">
    <property type="entry name" value="PH_TBC1D2A"/>
    <property type="match status" value="1"/>
</dbReference>
<feature type="coiled-coil region" evidence="3">
    <location>
        <begin position="488"/>
        <end position="515"/>
    </location>
</feature>
<evidence type="ECO:0000256" key="4">
    <source>
        <dbReference type="SAM" id="MobiDB-lite"/>
    </source>
</evidence>
<dbReference type="SMART" id="SM00164">
    <property type="entry name" value="TBC"/>
    <property type="match status" value="1"/>
</dbReference>
<name>A0AA88PIH0_9TELE</name>
<dbReference type="FunFam" id="1.10.472.80:FF:000018">
    <property type="entry name" value="TBC1 domain family member 2B"/>
    <property type="match status" value="1"/>
</dbReference>